<reference evidence="4" key="1">
    <citation type="journal article" date="2022" name="bioRxiv">
        <title>Genomics of Preaxostyla Flagellates Illuminates Evolutionary Transitions and the Path Towards Mitochondrial Loss.</title>
        <authorList>
            <person name="Novak L.V.F."/>
            <person name="Treitli S.C."/>
            <person name="Pyrih J."/>
            <person name="Halakuc P."/>
            <person name="Pipaliya S.V."/>
            <person name="Vacek V."/>
            <person name="Brzon O."/>
            <person name="Soukal P."/>
            <person name="Eme L."/>
            <person name="Dacks J.B."/>
            <person name="Karnkowska A."/>
            <person name="Elias M."/>
            <person name="Hampl V."/>
        </authorList>
    </citation>
    <scope>NUCLEOTIDE SEQUENCE</scope>
    <source>
        <strain evidence="4">RCP-MX</strain>
    </source>
</reference>
<sequence>MEDIFEDRPLLELMHEKLGVPVSERKFRAHFGLPSIVTRVLIEDYDQKPLQTLKSLNWLKTYPRNIVFGTLWRCDGNYAVSQVESWLLDLRNKWHELDDAIERRLDIIFPDPIFFGCSCALDGTECRVRRPSRDQEVWYSGKKGCHTIKYEGACTFKGDLIFARGGIPGSVHDAVLARLGGGIATTVLEPAEKAVADLGYVGIDWCITPIKRRPGEDLDHYDRLYNKRLGIGRSTIEHVWARIKSFDAMCARWRHPLYLHEPAFLCLCNAHNLWNLFEPVKA</sequence>
<feature type="domain" description="DDE Tnp4" evidence="3">
    <location>
        <begin position="121"/>
        <end position="251"/>
    </location>
</feature>
<evidence type="ECO:0000313" key="5">
    <source>
        <dbReference type="Proteomes" id="UP001141327"/>
    </source>
</evidence>
<comment type="cofactor">
    <cofactor evidence="1">
        <name>a divalent metal cation</name>
        <dbReference type="ChEBI" id="CHEBI:60240"/>
    </cofactor>
</comment>
<protein>
    <submittedName>
        <fullName evidence="4">DDE superfamily endonuclease</fullName>
    </submittedName>
</protein>
<proteinExistence type="predicted"/>
<evidence type="ECO:0000259" key="3">
    <source>
        <dbReference type="Pfam" id="PF13359"/>
    </source>
</evidence>
<dbReference type="InterPro" id="IPR027806">
    <property type="entry name" value="HARBI1_dom"/>
</dbReference>
<keyword evidence="4" id="KW-0255">Endonuclease</keyword>
<keyword evidence="5" id="KW-1185">Reference proteome</keyword>
<keyword evidence="2" id="KW-0479">Metal-binding</keyword>
<accession>A0ABQ8U3R9</accession>
<evidence type="ECO:0000313" key="4">
    <source>
        <dbReference type="EMBL" id="KAJ4452433.1"/>
    </source>
</evidence>
<dbReference type="EMBL" id="JAPMOS010000515">
    <property type="protein sequence ID" value="KAJ4452433.1"/>
    <property type="molecule type" value="Genomic_DNA"/>
</dbReference>
<dbReference type="Proteomes" id="UP001141327">
    <property type="component" value="Unassembled WGS sequence"/>
</dbReference>
<dbReference type="GO" id="GO:0004519">
    <property type="term" value="F:endonuclease activity"/>
    <property type="evidence" value="ECO:0007669"/>
    <property type="project" value="UniProtKB-KW"/>
</dbReference>
<organism evidence="4 5">
    <name type="scientific">Paratrimastix pyriformis</name>
    <dbReference type="NCBI Taxonomy" id="342808"/>
    <lineage>
        <taxon>Eukaryota</taxon>
        <taxon>Metamonada</taxon>
        <taxon>Preaxostyla</taxon>
        <taxon>Paratrimastigidae</taxon>
        <taxon>Paratrimastix</taxon>
    </lineage>
</organism>
<dbReference type="Pfam" id="PF13359">
    <property type="entry name" value="DDE_Tnp_4"/>
    <property type="match status" value="1"/>
</dbReference>
<evidence type="ECO:0000256" key="2">
    <source>
        <dbReference type="ARBA" id="ARBA00022723"/>
    </source>
</evidence>
<name>A0ABQ8U3R9_9EUKA</name>
<evidence type="ECO:0000256" key="1">
    <source>
        <dbReference type="ARBA" id="ARBA00001968"/>
    </source>
</evidence>
<comment type="caution">
    <text evidence="4">The sequence shown here is derived from an EMBL/GenBank/DDBJ whole genome shotgun (WGS) entry which is preliminary data.</text>
</comment>
<keyword evidence="4" id="KW-0378">Hydrolase</keyword>
<gene>
    <name evidence="4" type="ORF">PAPYR_13422</name>
</gene>
<keyword evidence="4" id="KW-0540">Nuclease</keyword>